<comment type="similarity">
    <text evidence="1">Belongs to the 'GDXG' lipolytic enzyme family.</text>
</comment>
<evidence type="ECO:0000256" key="1">
    <source>
        <dbReference type="ARBA" id="ARBA00010515"/>
    </source>
</evidence>
<dbReference type="GO" id="GO:0016787">
    <property type="term" value="F:hydrolase activity"/>
    <property type="evidence" value="ECO:0007669"/>
    <property type="project" value="UniProtKB-KW"/>
</dbReference>
<dbReference type="AlphaFoldDB" id="A0A7W7SIR6"/>
<evidence type="ECO:0000313" key="5">
    <source>
        <dbReference type="Proteomes" id="UP000573327"/>
    </source>
</evidence>
<dbReference type="InterPro" id="IPR029058">
    <property type="entry name" value="AB_hydrolase_fold"/>
</dbReference>
<dbReference type="PANTHER" id="PTHR48081:SF8">
    <property type="entry name" value="ALPHA_BETA HYDROLASE FOLD-3 DOMAIN-CONTAINING PROTEIN-RELATED"/>
    <property type="match status" value="1"/>
</dbReference>
<dbReference type="RefSeq" id="WP_184923062.1">
    <property type="nucleotide sequence ID" value="NZ_JACHJR010000001.1"/>
</dbReference>
<dbReference type="PANTHER" id="PTHR48081">
    <property type="entry name" value="AB HYDROLASE SUPERFAMILY PROTEIN C4A8.06C"/>
    <property type="match status" value="1"/>
</dbReference>
<keyword evidence="2 4" id="KW-0378">Hydrolase</keyword>
<evidence type="ECO:0000256" key="2">
    <source>
        <dbReference type="ARBA" id="ARBA00022801"/>
    </source>
</evidence>
<sequence>MNRQMVAANPLPSPIEVGSVQDATVAGPAGAVPVRVYRPSNAGPTPTVVFFHGGGWVTGDLDTHDDVCRRICRDVRAVVVAVHYRRVPEDHFPAAMQDCLAVARHVADHIDDYGAMPERLALAGDSAGAHEAAVVALTFRDEGRPLAAQLLAYPPTDFTRDYPSITENAEGYFLTKDLLHEFRTGYAGDDPQTRRNWQVSPLLADHSGLAPAIIATAQYDPLRDEGHAYAEALQQAGVDVFYRNYDGVIHAFLNLFGLSPAAEQATSELLTELSKRLA</sequence>
<evidence type="ECO:0000259" key="3">
    <source>
        <dbReference type="Pfam" id="PF07859"/>
    </source>
</evidence>
<dbReference type="Proteomes" id="UP000573327">
    <property type="component" value="Unassembled WGS sequence"/>
</dbReference>
<dbReference type="Pfam" id="PF07859">
    <property type="entry name" value="Abhydrolase_3"/>
    <property type="match status" value="1"/>
</dbReference>
<dbReference type="FunFam" id="3.40.50.1820:FF:000089">
    <property type="entry name" value="Alpha/beta hydrolase"/>
    <property type="match status" value="1"/>
</dbReference>
<dbReference type="InterPro" id="IPR050300">
    <property type="entry name" value="GDXG_lipolytic_enzyme"/>
</dbReference>
<protein>
    <submittedName>
        <fullName evidence="4">Acetyl esterase</fullName>
        <ecNumber evidence="4">3.1.1.-</ecNumber>
    </submittedName>
</protein>
<dbReference type="InterPro" id="IPR002168">
    <property type="entry name" value="Lipase_GDXG_HIS_AS"/>
</dbReference>
<feature type="domain" description="Alpha/beta hydrolase fold-3" evidence="3">
    <location>
        <begin position="48"/>
        <end position="253"/>
    </location>
</feature>
<dbReference type="InterPro" id="IPR013094">
    <property type="entry name" value="AB_hydrolase_3"/>
</dbReference>
<gene>
    <name evidence="4" type="ORF">F4556_006779</name>
</gene>
<accession>A0A7W7SIR6</accession>
<dbReference type="Gene3D" id="3.40.50.1820">
    <property type="entry name" value="alpha/beta hydrolase"/>
    <property type="match status" value="1"/>
</dbReference>
<name>A0A7W7SIR6_9ACTN</name>
<proteinExistence type="inferred from homology"/>
<dbReference type="PROSITE" id="PS01173">
    <property type="entry name" value="LIPASE_GDXG_HIS"/>
    <property type="match status" value="1"/>
</dbReference>
<dbReference type="SUPFAM" id="SSF53474">
    <property type="entry name" value="alpha/beta-Hydrolases"/>
    <property type="match status" value="1"/>
</dbReference>
<reference evidence="4 5" key="1">
    <citation type="submission" date="2020-08" db="EMBL/GenBank/DDBJ databases">
        <title>Sequencing the genomes of 1000 actinobacteria strains.</title>
        <authorList>
            <person name="Klenk H.-P."/>
        </authorList>
    </citation>
    <scope>NUCLEOTIDE SEQUENCE [LARGE SCALE GENOMIC DNA]</scope>
    <source>
        <strain evidence="4 5">DSM 44786</strain>
    </source>
</reference>
<keyword evidence="5" id="KW-1185">Reference proteome</keyword>
<comment type="caution">
    <text evidence="4">The sequence shown here is derived from an EMBL/GenBank/DDBJ whole genome shotgun (WGS) entry which is preliminary data.</text>
</comment>
<evidence type="ECO:0000313" key="4">
    <source>
        <dbReference type="EMBL" id="MBB4951244.1"/>
    </source>
</evidence>
<organism evidence="4 5">
    <name type="scientific">Kitasatospora gansuensis</name>
    <dbReference type="NCBI Taxonomy" id="258050"/>
    <lineage>
        <taxon>Bacteria</taxon>
        <taxon>Bacillati</taxon>
        <taxon>Actinomycetota</taxon>
        <taxon>Actinomycetes</taxon>
        <taxon>Kitasatosporales</taxon>
        <taxon>Streptomycetaceae</taxon>
        <taxon>Kitasatospora</taxon>
    </lineage>
</organism>
<dbReference type="EC" id="3.1.1.-" evidence="4"/>
<dbReference type="EMBL" id="JACHJR010000001">
    <property type="protein sequence ID" value="MBB4951244.1"/>
    <property type="molecule type" value="Genomic_DNA"/>
</dbReference>